<accession>A0A9P7GJ29</accession>
<keyword evidence="2" id="KW-1185">Reference proteome</keyword>
<evidence type="ECO:0000313" key="1">
    <source>
        <dbReference type="EMBL" id="KAG5649428.1"/>
    </source>
</evidence>
<gene>
    <name evidence="1" type="ORF">H0H81_003920</name>
</gene>
<dbReference type="OrthoDB" id="2691851at2759"/>
<dbReference type="AlphaFoldDB" id="A0A9P7GJ29"/>
<dbReference type="EMBL" id="JABCKI010001019">
    <property type="protein sequence ID" value="KAG5649428.1"/>
    <property type="molecule type" value="Genomic_DNA"/>
</dbReference>
<organism evidence="1 2">
    <name type="scientific">Sphagnurus paluster</name>
    <dbReference type="NCBI Taxonomy" id="117069"/>
    <lineage>
        <taxon>Eukaryota</taxon>
        <taxon>Fungi</taxon>
        <taxon>Dikarya</taxon>
        <taxon>Basidiomycota</taxon>
        <taxon>Agaricomycotina</taxon>
        <taxon>Agaricomycetes</taxon>
        <taxon>Agaricomycetidae</taxon>
        <taxon>Agaricales</taxon>
        <taxon>Tricholomatineae</taxon>
        <taxon>Lyophyllaceae</taxon>
        <taxon>Sphagnurus</taxon>
    </lineage>
</organism>
<sequence>TCSTCSNLANEIKVIENRAFSASKKLALGTLSHAQLVKKLQQRTTALNVLKLESLNHSRKIDTQARKLDAYREFHDLAACQDIPAISRLLRNAKRQNWSISMLNQKARDALAGNYHPYSYSDYEKDIAILTYELGGGATLYALNHATTSLPSRHCISSLRQEINFHISAGEPKIKDILANIETAFKDVRPNHYKTGVTLSLDETSTEQRLIYLPETDEVAGLCHHAKDLGSLKIGDDMKVVSGIARAVRVTKHVHVAHEATVAAFSRHDPEHYGARPALIMPTCKKDQDSYDAALEIRILQEAWRISSYGARLHGDLWSIASDGDPRRRKALYFLCMVRELKESDPLYMFLGHLAGLNLLTGPDFVTAAFDWKHDFKRLVTTLLSTQGMLIDDIEIGRSLLADYIERLEGHDFSDTNLWALFNHDDKQDVPRAVTLLSLIADLRDLDTDDYDPSELNTYRALELLGEMVGGLIEPFLSVHFSLSEQVIHLVKFSHIMFALFQKHGNSFIPSQLFGDLQCMFKDAIFTVARMKLLNPDHKVFLCLLGDDALEALFGRVRMLGGHNPNVDVDQLRHSLGSAIRLDEIFSRYPHLERKPRRLNLERTRSADHFSPRHWTGDLSAGSCDLDVCWRKGAEIATQCLRRAGYNVDFNKIFAKPGVDLMRPHAEKPYPGLSTEVDRSIEFFGESETETSNPHSDSLPTQKIWSFDIMAALAKEEHETAIAQSKPPHSVWMKVFEDSDLLSHKATILRHEMNPSFDIDQAASRARLARVKYFSSQRPDWDRSISNIVNKSGDNAFCVDHLFATLIAIQDSHVSLAILKCTSIRTAKGSVFSVPFDEIALPNSRFELSGQVLSLVPGYNSDNELVWDWQDTFIEFQSGQRGRKKKSTRSVVHTRNLRITANGCIVQPLRPSELKSVPFEELSPTVKFLLRGGDHNTWRFTDADLSQLQMRLSERAQDDAVRVKIPVSFPVQLGNFPYTAMISTDKIIRHMVTSIAAPTSQKKHQLCTVCNKNIETSLLQNHMGQHILHQRRGLLSESQDLQ</sequence>
<comment type="caution">
    <text evidence="1">The sequence shown here is derived from an EMBL/GenBank/DDBJ whole genome shotgun (WGS) entry which is preliminary data.</text>
</comment>
<proteinExistence type="predicted"/>
<reference evidence="1" key="1">
    <citation type="submission" date="2021-02" db="EMBL/GenBank/DDBJ databases">
        <authorList>
            <person name="Nieuwenhuis M."/>
            <person name="Van De Peppel L.J.J."/>
        </authorList>
    </citation>
    <scope>NUCLEOTIDE SEQUENCE</scope>
    <source>
        <strain evidence="1">D49</strain>
    </source>
</reference>
<feature type="non-terminal residue" evidence="1">
    <location>
        <position position="1042"/>
    </location>
</feature>
<reference evidence="1" key="2">
    <citation type="submission" date="2021-10" db="EMBL/GenBank/DDBJ databases">
        <title>Phylogenomics reveals ancestral predisposition of the termite-cultivated fungus Termitomyces towards a domesticated lifestyle.</title>
        <authorList>
            <person name="Auxier B."/>
            <person name="Grum-Grzhimaylo A."/>
            <person name="Cardenas M.E."/>
            <person name="Lodge J.D."/>
            <person name="Laessoe T."/>
            <person name="Pedersen O."/>
            <person name="Smith M.E."/>
            <person name="Kuyper T.W."/>
            <person name="Franco-Molano E.A."/>
            <person name="Baroni T.J."/>
            <person name="Aanen D.K."/>
        </authorList>
    </citation>
    <scope>NUCLEOTIDE SEQUENCE</scope>
    <source>
        <strain evidence="1">D49</strain>
    </source>
</reference>
<feature type="non-terminal residue" evidence="1">
    <location>
        <position position="1"/>
    </location>
</feature>
<evidence type="ECO:0000313" key="2">
    <source>
        <dbReference type="Proteomes" id="UP000717328"/>
    </source>
</evidence>
<dbReference type="Proteomes" id="UP000717328">
    <property type="component" value="Unassembled WGS sequence"/>
</dbReference>
<protein>
    <submittedName>
        <fullName evidence="1">Uncharacterized protein</fullName>
    </submittedName>
</protein>
<name>A0A9P7GJ29_9AGAR</name>